<dbReference type="EMBL" id="RAQH01000002">
    <property type="protein sequence ID" value="RKE88885.1"/>
    <property type="molecule type" value="Genomic_DNA"/>
</dbReference>
<organism evidence="1 2">
    <name type="scientific">Epilithonimonas arachidiradicis</name>
    <dbReference type="NCBI Taxonomy" id="1617282"/>
    <lineage>
        <taxon>Bacteria</taxon>
        <taxon>Pseudomonadati</taxon>
        <taxon>Bacteroidota</taxon>
        <taxon>Flavobacteriia</taxon>
        <taxon>Flavobacteriales</taxon>
        <taxon>Weeksellaceae</taxon>
        <taxon>Chryseobacterium group</taxon>
        <taxon>Epilithonimonas</taxon>
    </lineage>
</organism>
<evidence type="ECO:0000313" key="1">
    <source>
        <dbReference type="EMBL" id="RKE88885.1"/>
    </source>
</evidence>
<accession>A0A420DC61</accession>
<evidence type="ECO:0000313" key="2">
    <source>
        <dbReference type="Proteomes" id="UP000285906"/>
    </source>
</evidence>
<gene>
    <name evidence="1" type="ORF">BXY58_1013</name>
</gene>
<reference evidence="1 2" key="1">
    <citation type="submission" date="2018-09" db="EMBL/GenBank/DDBJ databases">
        <title>Genomic Encyclopedia of Archaeal and Bacterial Type Strains, Phase II (KMG-II): from individual species to whole genera.</title>
        <authorList>
            <person name="Goeker M."/>
        </authorList>
    </citation>
    <scope>NUCLEOTIDE SEQUENCE [LARGE SCALE GENOMIC DNA]</scope>
    <source>
        <strain evidence="1 2">DSM 27620</strain>
    </source>
</reference>
<protein>
    <submittedName>
        <fullName evidence="1">Uncharacterized protein</fullName>
    </submittedName>
</protein>
<dbReference type="Proteomes" id="UP000285906">
    <property type="component" value="Unassembled WGS sequence"/>
</dbReference>
<sequence length="29" mass="3437">MKIYYTKSKSIVDLIADTFIRFKNKNNAN</sequence>
<dbReference type="AlphaFoldDB" id="A0A420DC61"/>
<proteinExistence type="predicted"/>
<comment type="caution">
    <text evidence="1">The sequence shown here is derived from an EMBL/GenBank/DDBJ whole genome shotgun (WGS) entry which is preliminary data.</text>
</comment>
<name>A0A420DC61_9FLAO</name>